<dbReference type="EMBL" id="JAAAJA010000214">
    <property type="protein sequence ID" value="KAG0258580.1"/>
    <property type="molecule type" value="Genomic_DNA"/>
</dbReference>
<dbReference type="GO" id="GO:0003779">
    <property type="term" value="F:actin binding"/>
    <property type="evidence" value="ECO:0007669"/>
    <property type="project" value="TreeGrafter"/>
</dbReference>
<feature type="compositionally biased region" description="Low complexity" evidence="1">
    <location>
        <begin position="138"/>
        <end position="152"/>
    </location>
</feature>
<dbReference type="OrthoDB" id="5563016at2759"/>
<dbReference type="AlphaFoldDB" id="A0A9P6Q472"/>
<reference evidence="2" key="1">
    <citation type="journal article" date="2020" name="Fungal Divers.">
        <title>Resolving the Mortierellaceae phylogeny through synthesis of multi-gene phylogenetics and phylogenomics.</title>
        <authorList>
            <person name="Vandepol N."/>
            <person name="Liber J."/>
            <person name="Desiro A."/>
            <person name="Na H."/>
            <person name="Kennedy M."/>
            <person name="Barry K."/>
            <person name="Grigoriev I.V."/>
            <person name="Miller A.N."/>
            <person name="O'Donnell K."/>
            <person name="Stajich J.E."/>
            <person name="Bonito G."/>
        </authorList>
    </citation>
    <scope>NUCLEOTIDE SEQUENCE</scope>
    <source>
        <strain evidence="2">KOD948</strain>
    </source>
</reference>
<evidence type="ECO:0000313" key="2">
    <source>
        <dbReference type="EMBL" id="KAG0258580.1"/>
    </source>
</evidence>
<organism evidence="2 3">
    <name type="scientific">Mortierella polycephala</name>
    <dbReference type="NCBI Taxonomy" id="41804"/>
    <lineage>
        <taxon>Eukaryota</taxon>
        <taxon>Fungi</taxon>
        <taxon>Fungi incertae sedis</taxon>
        <taxon>Mucoromycota</taxon>
        <taxon>Mortierellomycotina</taxon>
        <taxon>Mortierellomycetes</taxon>
        <taxon>Mortierellales</taxon>
        <taxon>Mortierellaceae</taxon>
        <taxon>Mortierella</taxon>
    </lineage>
</organism>
<feature type="compositionally biased region" description="Basic and acidic residues" evidence="1">
    <location>
        <begin position="233"/>
        <end position="243"/>
    </location>
</feature>
<feature type="compositionally biased region" description="Low complexity" evidence="1">
    <location>
        <begin position="35"/>
        <end position="70"/>
    </location>
</feature>
<accession>A0A9P6Q472</accession>
<dbReference type="PANTHER" id="PTHR12751:SF18">
    <property type="entry name" value="PHOSPHATASE AND ACTIN REGULATOR 1"/>
    <property type="match status" value="1"/>
</dbReference>
<dbReference type="GO" id="GO:0030036">
    <property type="term" value="P:actin cytoskeleton organization"/>
    <property type="evidence" value="ECO:0007669"/>
    <property type="project" value="TreeGrafter"/>
</dbReference>
<feature type="compositionally biased region" description="Polar residues" evidence="1">
    <location>
        <begin position="128"/>
        <end position="137"/>
    </location>
</feature>
<evidence type="ECO:0000313" key="3">
    <source>
        <dbReference type="Proteomes" id="UP000726737"/>
    </source>
</evidence>
<feature type="compositionally biased region" description="Polar residues" evidence="1">
    <location>
        <begin position="205"/>
        <end position="217"/>
    </location>
</feature>
<dbReference type="Proteomes" id="UP000726737">
    <property type="component" value="Unassembled WGS sequence"/>
</dbReference>
<name>A0A9P6Q472_9FUNG</name>
<comment type="caution">
    <text evidence="2">The sequence shown here is derived from an EMBL/GenBank/DDBJ whole genome shotgun (WGS) entry which is preliminary data.</text>
</comment>
<feature type="compositionally biased region" description="Polar residues" evidence="1">
    <location>
        <begin position="188"/>
        <end position="197"/>
    </location>
</feature>
<proteinExistence type="predicted"/>
<protein>
    <submittedName>
        <fullName evidence="2">Uncharacterized protein</fullName>
    </submittedName>
</protein>
<sequence>MAVPRAPPQDASALANRPPPKSILKKRPSDMNVDASAGGFVASAAIAGAGPGPNHSNNGKNGSKTTGGAAVNATRDMEVHEPTPISGVGSRRPSALESEDIHPMATPDMDPEEIKLLTPPTDHRARLTTHSPTPSHPQQQGLGTLSSTSSSLALKNTRKSGGGIGKAIGASVQMPVGGAGSPQKRNNDGSTSNTTMDMNKKRDPNQQQQHDSYNSSAGAAIPPDFTPGVQSNLHKDRGGERPQGDVGGQDITQDEMLTQQMFSLSSRAQDLVSQYYGLDDVGGSLQAPGATAVTAAAAGSGETRGPRQRRINFLDMIEIIPAHRKSDYNRSSDKHATFRVLTPDLKSEIRDELNTYKMREMAVHVESMANTAFH</sequence>
<feature type="region of interest" description="Disordered" evidence="1">
    <location>
        <begin position="1"/>
        <end position="249"/>
    </location>
</feature>
<dbReference type="PANTHER" id="PTHR12751">
    <property type="entry name" value="PHOSPHATASE AND ACTIN REGULATOR PHACTR"/>
    <property type="match status" value="1"/>
</dbReference>
<evidence type="ECO:0000256" key="1">
    <source>
        <dbReference type="SAM" id="MobiDB-lite"/>
    </source>
</evidence>
<keyword evidence="3" id="KW-1185">Reference proteome</keyword>
<gene>
    <name evidence="2" type="ORF">BG011_003209</name>
</gene>